<sequence>MATQLLACSFGACRAVGGGGLLEGETWICDLGCWRSSSAAYERRHLMLVMPGRPTGGRGLDGGYGVRRACSRGAQSGGGD</sequence>
<protein>
    <submittedName>
        <fullName evidence="1">Uncharacterized protein</fullName>
    </submittedName>
</protein>
<keyword evidence="2" id="KW-1185">Reference proteome</keyword>
<evidence type="ECO:0000313" key="1">
    <source>
        <dbReference type="EMBL" id="KAH7035907.1"/>
    </source>
</evidence>
<dbReference type="Proteomes" id="UP000756346">
    <property type="component" value="Unassembled WGS sequence"/>
</dbReference>
<comment type="caution">
    <text evidence="1">The sequence shown here is derived from an EMBL/GenBank/DDBJ whole genome shotgun (WGS) entry which is preliminary data.</text>
</comment>
<organism evidence="1 2">
    <name type="scientific">Microdochium trichocladiopsis</name>
    <dbReference type="NCBI Taxonomy" id="1682393"/>
    <lineage>
        <taxon>Eukaryota</taxon>
        <taxon>Fungi</taxon>
        <taxon>Dikarya</taxon>
        <taxon>Ascomycota</taxon>
        <taxon>Pezizomycotina</taxon>
        <taxon>Sordariomycetes</taxon>
        <taxon>Xylariomycetidae</taxon>
        <taxon>Xylariales</taxon>
        <taxon>Microdochiaceae</taxon>
        <taxon>Microdochium</taxon>
    </lineage>
</organism>
<proteinExistence type="predicted"/>
<reference evidence="1" key="1">
    <citation type="journal article" date="2021" name="Nat. Commun.">
        <title>Genetic determinants of endophytism in the Arabidopsis root mycobiome.</title>
        <authorList>
            <person name="Mesny F."/>
            <person name="Miyauchi S."/>
            <person name="Thiergart T."/>
            <person name="Pickel B."/>
            <person name="Atanasova L."/>
            <person name="Karlsson M."/>
            <person name="Huettel B."/>
            <person name="Barry K.W."/>
            <person name="Haridas S."/>
            <person name="Chen C."/>
            <person name="Bauer D."/>
            <person name="Andreopoulos W."/>
            <person name="Pangilinan J."/>
            <person name="LaButti K."/>
            <person name="Riley R."/>
            <person name="Lipzen A."/>
            <person name="Clum A."/>
            <person name="Drula E."/>
            <person name="Henrissat B."/>
            <person name="Kohler A."/>
            <person name="Grigoriev I.V."/>
            <person name="Martin F.M."/>
            <person name="Hacquard S."/>
        </authorList>
    </citation>
    <scope>NUCLEOTIDE SEQUENCE</scope>
    <source>
        <strain evidence="1">MPI-CAGE-CH-0230</strain>
    </source>
</reference>
<name>A0A9P8YF77_9PEZI</name>
<dbReference type="RefSeq" id="XP_046016000.1">
    <property type="nucleotide sequence ID" value="XM_046153399.1"/>
</dbReference>
<accession>A0A9P8YF77</accession>
<dbReference type="AlphaFoldDB" id="A0A9P8YF77"/>
<dbReference type="GeneID" id="70182945"/>
<evidence type="ECO:0000313" key="2">
    <source>
        <dbReference type="Proteomes" id="UP000756346"/>
    </source>
</evidence>
<gene>
    <name evidence="1" type="ORF">B0I36DRAFT_319329</name>
</gene>
<dbReference type="EMBL" id="JAGTJQ010000003">
    <property type="protein sequence ID" value="KAH7035907.1"/>
    <property type="molecule type" value="Genomic_DNA"/>
</dbReference>